<keyword evidence="4" id="KW-0564">Palmitate</keyword>
<feature type="compositionally biased region" description="Acidic residues" evidence="7">
    <location>
        <begin position="43"/>
        <end position="59"/>
    </location>
</feature>
<keyword evidence="3" id="KW-0472">Membrane</keyword>
<dbReference type="PANTHER" id="PTHR43649">
    <property type="entry name" value="ARABINOSE-BINDING PROTEIN-RELATED"/>
    <property type="match status" value="1"/>
</dbReference>
<dbReference type="Proteomes" id="UP000281498">
    <property type="component" value="Unassembled WGS sequence"/>
</dbReference>
<reference evidence="8 9" key="1">
    <citation type="submission" date="2017-10" db="EMBL/GenBank/DDBJ databases">
        <title>Bacillus sp. nov., a halophilic bacterium isolated from a Keqin Lake.</title>
        <authorList>
            <person name="Wang H."/>
        </authorList>
    </citation>
    <scope>NUCLEOTIDE SEQUENCE [LARGE SCALE GENOMIC DNA]</scope>
    <source>
        <strain evidence="8 9">KCTC 13187</strain>
    </source>
</reference>
<evidence type="ECO:0000313" key="8">
    <source>
        <dbReference type="EMBL" id="RKL66941.1"/>
    </source>
</evidence>
<dbReference type="PANTHER" id="PTHR43649:SF33">
    <property type="entry name" value="POLYGALACTURONAN_RHAMNOGALACTURONAN-BINDING PROTEIN YTCQ"/>
    <property type="match status" value="1"/>
</dbReference>
<proteinExistence type="predicted"/>
<dbReference type="Pfam" id="PF01547">
    <property type="entry name" value="SBP_bac_1"/>
    <property type="match status" value="1"/>
</dbReference>
<protein>
    <recommendedName>
        <fullName evidence="10">ABC transporter substrate-binding protein</fullName>
    </recommendedName>
</protein>
<dbReference type="EMBL" id="PDOE01000005">
    <property type="protein sequence ID" value="RKL66941.1"/>
    <property type="molecule type" value="Genomic_DNA"/>
</dbReference>
<evidence type="ECO:0000256" key="2">
    <source>
        <dbReference type="ARBA" id="ARBA00022729"/>
    </source>
</evidence>
<gene>
    <name evidence="8" type="ORF">CR203_14035</name>
</gene>
<evidence type="ECO:0000256" key="4">
    <source>
        <dbReference type="ARBA" id="ARBA00023139"/>
    </source>
</evidence>
<keyword evidence="9" id="KW-1185">Reference proteome</keyword>
<dbReference type="InterPro" id="IPR050490">
    <property type="entry name" value="Bact_solute-bd_prot1"/>
</dbReference>
<dbReference type="Gene3D" id="3.40.190.10">
    <property type="entry name" value="Periplasmic binding protein-like II"/>
    <property type="match status" value="1"/>
</dbReference>
<dbReference type="CDD" id="cd13585">
    <property type="entry name" value="PBP2_TMBP_like"/>
    <property type="match status" value="1"/>
</dbReference>
<dbReference type="PROSITE" id="PS51257">
    <property type="entry name" value="PROKAR_LIPOPROTEIN"/>
    <property type="match status" value="1"/>
</dbReference>
<evidence type="ECO:0000256" key="5">
    <source>
        <dbReference type="ARBA" id="ARBA00023288"/>
    </source>
</evidence>
<organism evidence="8 9">
    <name type="scientific">Salipaludibacillus neizhouensis</name>
    <dbReference type="NCBI Taxonomy" id="885475"/>
    <lineage>
        <taxon>Bacteria</taxon>
        <taxon>Bacillati</taxon>
        <taxon>Bacillota</taxon>
        <taxon>Bacilli</taxon>
        <taxon>Bacillales</taxon>
        <taxon>Bacillaceae</taxon>
    </lineage>
</organism>
<keyword evidence="6" id="KW-0175">Coiled coil</keyword>
<sequence length="465" mass="51875">MINFTMKNMEGLNLKKILFYVVICVFLVMLAACNGSNDASSSDNEDVTDESNDSGSSGDEDVTISFSFWGGDFDIQRMEAIREEFYKVNDNIEVELVNLPGHPDYAQAQMTRMASGDPYDVIQMAEESYSFAARGVLEDLGPYIEGDDDFSLDPYYEVGIDSYTHNGTTYGIPMRLGSVMMFYNKDLFDQHGLDYPDENTTWDEVIEAGEQITNHDEGVFGVSPLGGWWASISQFLHSNGASMLSEDYSEFTMDSPEGIEAIKLMQEIVNERDISPNENQIPEGMDLWTSGNIGMLIDGPWHVLSSQANIDSFDWDMTLAPQGAQPASPTFSNAFHMAKGSEHKEAAWEVIKFWTGAEAQEILAAEHGDTPTLQDVAASDVYLDLGDLPPENFEVMLESLDSAYGPEASLMWSEINEVVQDAMSQIINMNEPVEDIMPGLRNEVEELLEEAERLQEIYDGDMEDK</sequence>
<dbReference type="SUPFAM" id="SSF53850">
    <property type="entry name" value="Periplasmic binding protein-like II"/>
    <property type="match status" value="1"/>
</dbReference>
<name>A0A3A9K973_9BACI</name>
<keyword evidence="1" id="KW-1003">Cell membrane</keyword>
<dbReference type="InterPro" id="IPR006059">
    <property type="entry name" value="SBP"/>
</dbReference>
<evidence type="ECO:0000256" key="6">
    <source>
        <dbReference type="SAM" id="Coils"/>
    </source>
</evidence>
<dbReference type="AlphaFoldDB" id="A0A3A9K973"/>
<feature type="coiled-coil region" evidence="6">
    <location>
        <begin position="437"/>
        <end position="464"/>
    </location>
</feature>
<evidence type="ECO:0000256" key="3">
    <source>
        <dbReference type="ARBA" id="ARBA00023136"/>
    </source>
</evidence>
<keyword evidence="5" id="KW-0449">Lipoprotein</keyword>
<evidence type="ECO:0008006" key="10">
    <source>
        <dbReference type="Google" id="ProtNLM"/>
    </source>
</evidence>
<evidence type="ECO:0000313" key="9">
    <source>
        <dbReference type="Proteomes" id="UP000281498"/>
    </source>
</evidence>
<keyword evidence="2" id="KW-0732">Signal</keyword>
<feature type="region of interest" description="Disordered" evidence="7">
    <location>
        <begin position="37"/>
        <end position="59"/>
    </location>
</feature>
<evidence type="ECO:0000256" key="7">
    <source>
        <dbReference type="SAM" id="MobiDB-lite"/>
    </source>
</evidence>
<comment type="caution">
    <text evidence="8">The sequence shown here is derived from an EMBL/GenBank/DDBJ whole genome shotgun (WGS) entry which is preliminary data.</text>
</comment>
<accession>A0A3A9K973</accession>
<evidence type="ECO:0000256" key="1">
    <source>
        <dbReference type="ARBA" id="ARBA00022475"/>
    </source>
</evidence>